<evidence type="ECO:0000256" key="1">
    <source>
        <dbReference type="SAM" id="Phobius"/>
    </source>
</evidence>
<dbReference type="OrthoDB" id="674043at2"/>
<accession>A0A2N3I3T7</accession>
<comment type="caution">
    <text evidence="2">The sequence shown here is derived from an EMBL/GenBank/DDBJ whole genome shotgun (WGS) entry which is preliminary data.</text>
</comment>
<protein>
    <recommendedName>
        <fullName evidence="4">DUF4907 domain-containing protein</fullName>
    </recommendedName>
</protein>
<feature type="transmembrane region" description="Helical" evidence="1">
    <location>
        <begin position="7"/>
        <end position="25"/>
    </location>
</feature>
<dbReference type="RefSeq" id="WP_101260066.1">
    <property type="nucleotide sequence ID" value="NZ_MVDD01000002.1"/>
</dbReference>
<dbReference type="InterPro" id="IPR032593">
    <property type="entry name" value="DUF4907"/>
</dbReference>
<organism evidence="2 3">
    <name type="scientific">Labilibaculum filiforme</name>
    <dbReference type="NCBI Taxonomy" id="1940526"/>
    <lineage>
        <taxon>Bacteria</taxon>
        <taxon>Pseudomonadati</taxon>
        <taxon>Bacteroidota</taxon>
        <taxon>Bacteroidia</taxon>
        <taxon>Marinilabiliales</taxon>
        <taxon>Marinifilaceae</taxon>
        <taxon>Labilibaculum</taxon>
    </lineage>
</organism>
<proteinExistence type="predicted"/>
<dbReference type="Proteomes" id="UP000233535">
    <property type="component" value="Unassembled WGS sequence"/>
</dbReference>
<dbReference type="Pfam" id="PF16250">
    <property type="entry name" value="DUF4907"/>
    <property type="match status" value="1"/>
</dbReference>
<sequence length="116" mass="13493">MIKKKQFFLIFLLLGVLLIAVYLFTNRNSVPTHSMETYKTEDGWGYKILKNNKPIINQYRIPAIQEKHAFPSEKSAKIIGEKVLERIQSKKRVSISIEDLMELMVIDSLQQPILTE</sequence>
<dbReference type="EMBL" id="MVDD01000002">
    <property type="protein sequence ID" value="PKQ64962.1"/>
    <property type="molecule type" value="Genomic_DNA"/>
</dbReference>
<keyword evidence="1" id="KW-1133">Transmembrane helix</keyword>
<evidence type="ECO:0000313" key="2">
    <source>
        <dbReference type="EMBL" id="PKQ64962.1"/>
    </source>
</evidence>
<evidence type="ECO:0000313" key="3">
    <source>
        <dbReference type="Proteomes" id="UP000233535"/>
    </source>
</evidence>
<keyword evidence="1" id="KW-0472">Membrane</keyword>
<keyword evidence="3" id="KW-1185">Reference proteome</keyword>
<keyword evidence="1" id="KW-0812">Transmembrane</keyword>
<dbReference type="AlphaFoldDB" id="A0A2N3I3T7"/>
<reference evidence="2 3" key="1">
    <citation type="journal article" date="2017" name="Front. Microbiol.">
        <title>Labilibaculum manganireducens gen. nov., sp. nov. and Labilibaculum filiforme sp. nov., Novel Bacteroidetes Isolated from Subsurface Sediments of the Baltic Sea.</title>
        <authorList>
            <person name="Vandieken V."/>
            <person name="Marshall I.P."/>
            <person name="Niemann H."/>
            <person name="Engelen B."/>
            <person name="Cypionka H."/>
        </authorList>
    </citation>
    <scope>NUCLEOTIDE SEQUENCE [LARGE SCALE GENOMIC DNA]</scope>
    <source>
        <strain evidence="2 3">59.16B</strain>
    </source>
</reference>
<name>A0A2N3I3T7_9BACT</name>
<gene>
    <name evidence="2" type="ORF">BZG02_03700</name>
</gene>
<evidence type="ECO:0008006" key="4">
    <source>
        <dbReference type="Google" id="ProtNLM"/>
    </source>
</evidence>